<feature type="domain" description="NADH:quinone oxidoreductase/Mrp antiporter transmembrane" evidence="9">
    <location>
        <begin position="123"/>
        <end position="424"/>
    </location>
</feature>
<keyword evidence="5" id="KW-0560">Oxidoreductase</keyword>
<feature type="transmembrane region" description="Helical" evidence="8">
    <location>
        <begin position="105"/>
        <end position="123"/>
    </location>
</feature>
<keyword evidence="10" id="KW-0830">Ubiquinone</keyword>
<feature type="transmembrane region" description="Helical" evidence="8">
    <location>
        <begin position="65"/>
        <end position="93"/>
    </location>
</feature>
<evidence type="ECO:0000256" key="8">
    <source>
        <dbReference type="SAM" id="Phobius"/>
    </source>
</evidence>
<dbReference type="InterPro" id="IPR052175">
    <property type="entry name" value="ComplexI-like_HydComp"/>
</dbReference>
<dbReference type="GO" id="GO:0016491">
    <property type="term" value="F:oxidoreductase activity"/>
    <property type="evidence" value="ECO:0007669"/>
    <property type="project" value="UniProtKB-KW"/>
</dbReference>
<dbReference type="PANTHER" id="PTHR42682">
    <property type="entry name" value="HYDROGENASE-4 COMPONENT F"/>
    <property type="match status" value="1"/>
</dbReference>
<feature type="transmembrane region" description="Helical" evidence="8">
    <location>
        <begin position="337"/>
        <end position="357"/>
    </location>
</feature>
<feature type="transmembrane region" description="Helical" evidence="8">
    <location>
        <begin position="378"/>
        <end position="394"/>
    </location>
</feature>
<evidence type="ECO:0000313" key="11">
    <source>
        <dbReference type="Proteomes" id="UP000053467"/>
    </source>
</evidence>
<protein>
    <submittedName>
        <fullName evidence="10">NADH/Ubiquinone/plastoquinone (Complex I)</fullName>
    </submittedName>
</protein>
<dbReference type="GO" id="GO:0005886">
    <property type="term" value="C:plasma membrane"/>
    <property type="evidence" value="ECO:0007669"/>
    <property type="project" value="UniProtKB-SubCell"/>
</dbReference>
<feature type="transmembrane region" description="Helical" evidence="8">
    <location>
        <begin position="155"/>
        <end position="177"/>
    </location>
</feature>
<feature type="transmembrane region" description="Helical" evidence="8">
    <location>
        <begin position="129"/>
        <end position="148"/>
    </location>
</feature>
<dbReference type="Proteomes" id="UP000053467">
    <property type="component" value="Unassembled WGS sequence"/>
</dbReference>
<dbReference type="EMBL" id="LGGX01000015">
    <property type="protein sequence ID" value="KUK86597.1"/>
    <property type="molecule type" value="Genomic_DNA"/>
</dbReference>
<proteinExistence type="predicted"/>
<feature type="transmembrane region" description="Helical" evidence="8">
    <location>
        <begin position="309"/>
        <end position="331"/>
    </location>
</feature>
<comment type="subcellular location">
    <subcellularLocation>
        <location evidence="1">Cell membrane</location>
        <topology evidence="1">Multi-pass membrane protein</topology>
    </subcellularLocation>
    <subcellularLocation>
        <location evidence="7">Membrane</location>
        <topology evidence="7">Multi-pass membrane protein</topology>
    </subcellularLocation>
</comment>
<evidence type="ECO:0000256" key="5">
    <source>
        <dbReference type="ARBA" id="ARBA00023002"/>
    </source>
</evidence>
<keyword evidence="2" id="KW-1003">Cell membrane</keyword>
<evidence type="ECO:0000256" key="2">
    <source>
        <dbReference type="ARBA" id="ARBA00022475"/>
    </source>
</evidence>
<name>A0A101I055_UNCT6</name>
<gene>
    <name evidence="10" type="ORF">XE03_1386</name>
</gene>
<evidence type="ECO:0000259" key="9">
    <source>
        <dbReference type="Pfam" id="PF00361"/>
    </source>
</evidence>
<evidence type="ECO:0000256" key="7">
    <source>
        <dbReference type="RuleBase" id="RU000320"/>
    </source>
</evidence>
<comment type="caution">
    <text evidence="10">The sequence shown here is derived from an EMBL/GenBank/DDBJ whole genome shotgun (WGS) entry which is preliminary data.</text>
</comment>
<feature type="transmembrane region" description="Helical" evidence="8">
    <location>
        <begin position="249"/>
        <end position="268"/>
    </location>
</feature>
<feature type="transmembrane region" description="Helical" evidence="8">
    <location>
        <begin position="25"/>
        <end position="45"/>
    </location>
</feature>
<evidence type="ECO:0000256" key="3">
    <source>
        <dbReference type="ARBA" id="ARBA00022692"/>
    </source>
</evidence>
<dbReference type="AlphaFoldDB" id="A0A101I055"/>
<feature type="transmembrane region" description="Helical" evidence="8">
    <location>
        <begin position="610"/>
        <end position="627"/>
    </location>
</feature>
<feature type="transmembrane region" description="Helical" evidence="8">
    <location>
        <begin position="512"/>
        <end position="531"/>
    </location>
</feature>
<evidence type="ECO:0000313" key="10">
    <source>
        <dbReference type="EMBL" id="KUK86597.1"/>
    </source>
</evidence>
<evidence type="ECO:0000256" key="1">
    <source>
        <dbReference type="ARBA" id="ARBA00004651"/>
    </source>
</evidence>
<evidence type="ECO:0000256" key="4">
    <source>
        <dbReference type="ARBA" id="ARBA00022989"/>
    </source>
</evidence>
<organism evidence="10 11">
    <name type="scientific">candidate division TA06 bacterium 34_109</name>
    <dbReference type="NCBI Taxonomy" id="1635277"/>
    <lineage>
        <taxon>Bacteria</taxon>
        <taxon>Bacteria division TA06</taxon>
    </lineage>
</organism>
<sequence>MIGKILLSGVLISFLSLFVRKKFNYFRWILFSVYLLIALYFIFLWQNSFYYKEVYTFFSIYGLDFSLNFSITPLGWLFSFFTIFLTFLISIFSIQKNIGEDSEKLISFFWFYLVISNIGIFFADDFLTLFIFWELMTFSSFFVISPGWTKSFRAVNYYFVLSTLGAFFMLLGIGFLYGGTKSFSIESGYTYLFTLFSINPLLSIFITLTFILGFFTKSALIPFHIWPAQAHAEAPDDFSAFLSGIMIKYGLFGNLLFLVPLFLLIKNYPSTQVITNGIPLFSHILSWVGAITSIVATFLAIESNDMKKLAAWSTVANIGYATTSIFILSSYGIAGGIFQIITHAIFKTAIFLALAAVKYRTHEREMHKLGGLAYRMPVTFLTFLLGIIAAAGIPPMNGYASKWFIYQSLLSGKFPFLTVAIFLSSTGAFMYLFRALHSIFLGQLPEKFDDVREVPFLMQVPMYILMALMLLTGVFPGIILKPINWVLISFNLQPVKVTYTTMFSTLSSVNSLKVFLTFFGSFAFAFILYLIGKPRKHVEPLDNYTAGQDPKEFGLTRELYHFALKFYEPFEHMFDSYRTNTQEFYDSFERKVNELGSFIKESYSKNIRHSSYIFIFALVLVILYGWLVW</sequence>
<feature type="transmembrane region" description="Helical" evidence="8">
    <location>
        <begin position="189"/>
        <end position="215"/>
    </location>
</feature>
<dbReference type="PANTHER" id="PTHR42682:SF3">
    <property type="entry name" value="FORMATE HYDROGENLYASE SUBUNIT 3-RELATED"/>
    <property type="match status" value="1"/>
</dbReference>
<feature type="transmembrane region" description="Helical" evidence="8">
    <location>
        <begin position="280"/>
        <end position="302"/>
    </location>
</feature>
<keyword evidence="4 8" id="KW-1133">Transmembrane helix</keyword>
<dbReference type="Pfam" id="PF00361">
    <property type="entry name" value="Proton_antipo_M"/>
    <property type="match status" value="1"/>
</dbReference>
<accession>A0A101I055</accession>
<reference evidence="11" key="1">
    <citation type="journal article" date="2015" name="MBio">
        <title>Genome-Resolved Metagenomic Analysis Reveals Roles for Candidate Phyla and Other Microbial Community Members in Biogeochemical Transformations in Oil Reservoirs.</title>
        <authorList>
            <person name="Hu P."/>
            <person name="Tom L."/>
            <person name="Singh A."/>
            <person name="Thomas B.C."/>
            <person name="Baker B.J."/>
            <person name="Piceno Y.M."/>
            <person name="Andersen G.L."/>
            <person name="Banfield J.F."/>
        </authorList>
    </citation>
    <scope>NUCLEOTIDE SEQUENCE [LARGE SCALE GENOMIC DNA]</scope>
</reference>
<keyword evidence="3 7" id="KW-0812">Transmembrane</keyword>
<dbReference type="InterPro" id="IPR001750">
    <property type="entry name" value="ND/Mrp_TM"/>
</dbReference>
<feature type="transmembrane region" description="Helical" evidence="8">
    <location>
        <begin position="414"/>
        <end position="433"/>
    </location>
</feature>
<feature type="transmembrane region" description="Helical" evidence="8">
    <location>
        <begin position="454"/>
        <end position="479"/>
    </location>
</feature>
<keyword evidence="6 8" id="KW-0472">Membrane</keyword>
<evidence type="ECO:0000256" key="6">
    <source>
        <dbReference type="ARBA" id="ARBA00023136"/>
    </source>
</evidence>